<evidence type="ECO:0000256" key="12">
    <source>
        <dbReference type="ARBA" id="ARBA00022741"/>
    </source>
</evidence>
<keyword evidence="10" id="KW-0540">Nuclease</keyword>
<keyword evidence="6" id="KW-1048">Host nucleus</keyword>
<evidence type="ECO:0000256" key="8">
    <source>
        <dbReference type="ARBA" id="ARBA00022695"/>
    </source>
</evidence>
<reference evidence="24" key="1">
    <citation type="submission" date="2022-02" db="EMBL/GenBank/DDBJ databases">
        <title>Towards deciphering the DNA virus diversity associated with rodent species in the families Cricetidae and Heteromyidae.</title>
        <authorList>
            <person name="Lund M."/>
            <person name="Larsen B.B."/>
            <person name="Gryseels S."/>
            <person name="Kraberger S."/>
            <person name="Rowsey D.M."/>
            <person name="Steger L."/>
            <person name="Yule K.M."/>
            <person name="Upham N.S."/>
            <person name="Worobey M."/>
            <person name="Van Doorslaer K."/>
            <person name="Varsani A."/>
        </authorList>
    </citation>
    <scope>NUCLEOTIDE SEQUENCE</scope>
    <source>
        <strain evidence="24">NeonRodF5_43</strain>
    </source>
</reference>
<keyword evidence="11" id="KW-0479">Metal-binding</keyword>
<evidence type="ECO:0000256" key="11">
    <source>
        <dbReference type="ARBA" id="ARBA00022723"/>
    </source>
</evidence>
<evidence type="ECO:0000256" key="9">
    <source>
        <dbReference type="ARBA" id="ARBA00022705"/>
    </source>
</evidence>
<dbReference type="GO" id="GO:0006260">
    <property type="term" value="P:DNA replication"/>
    <property type="evidence" value="ECO:0007669"/>
    <property type="project" value="UniProtKB-KW"/>
</dbReference>
<comment type="cofactor">
    <cofactor evidence="2">
        <name>Mg(2+)</name>
        <dbReference type="ChEBI" id="CHEBI:18420"/>
    </cofactor>
</comment>
<dbReference type="Pfam" id="PF02407">
    <property type="entry name" value="Viral_Rep"/>
    <property type="match status" value="1"/>
</dbReference>
<evidence type="ECO:0000256" key="18">
    <source>
        <dbReference type="ARBA" id="ARBA00023125"/>
    </source>
</evidence>
<keyword evidence="16" id="KW-0067">ATP-binding</keyword>
<dbReference type="InterPro" id="IPR027417">
    <property type="entry name" value="P-loop_NTPase"/>
</dbReference>
<keyword evidence="8" id="KW-0548">Nucleotidyltransferase</keyword>
<dbReference type="Gene3D" id="3.40.1310.20">
    <property type="match status" value="1"/>
</dbReference>
<protein>
    <recommendedName>
        <fullName evidence="5">Replication-associated protein</fullName>
    </recommendedName>
    <alternativeName>
        <fullName evidence="20">ATP-dependent helicase Rep</fullName>
    </alternativeName>
    <alternativeName>
        <fullName evidence="21">RepP</fullName>
    </alternativeName>
</protein>
<keyword evidence="13" id="KW-0255">Endonuclease</keyword>
<evidence type="ECO:0000259" key="23">
    <source>
        <dbReference type="PROSITE" id="PS52020"/>
    </source>
</evidence>
<keyword evidence="18" id="KW-0238">DNA-binding</keyword>
<dbReference type="Pfam" id="PF00910">
    <property type="entry name" value="RNA_helicase"/>
    <property type="match status" value="1"/>
</dbReference>
<evidence type="ECO:0000256" key="6">
    <source>
        <dbReference type="ARBA" id="ARBA00022562"/>
    </source>
</evidence>
<accession>A0A976N2T3</accession>
<evidence type="ECO:0000256" key="7">
    <source>
        <dbReference type="ARBA" id="ARBA00022679"/>
    </source>
</evidence>
<evidence type="ECO:0000256" key="15">
    <source>
        <dbReference type="ARBA" id="ARBA00022806"/>
    </source>
</evidence>
<dbReference type="GO" id="GO:0004519">
    <property type="term" value="F:endonuclease activity"/>
    <property type="evidence" value="ECO:0007669"/>
    <property type="project" value="UniProtKB-KW"/>
</dbReference>
<evidence type="ECO:0000256" key="14">
    <source>
        <dbReference type="ARBA" id="ARBA00022801"/>
    </source>
</evidence>
<evidence type="ECO:0000256" key="22">
    <source>
        <dbReference type="ARBA" id="ARBA00049360"/>
    </source>
</evidence>
<dbReference type="GO" id="GO:0005524">
    <property type="term" value="F:ATP binding"/>
    <property type="evidence" value="ECO:0007669"/>
    <property type="project" value="UniProtKB-KW"/>
</dbReference>
<dbReference type="EMBL" id="OM869670">
    <property type="protein sequence ID" value="UPW41814.1"/>
    <property type="molecule type" value="Genomic_DNA"/>
</dbReference>
<evidence type="ECO:0000256" key="10">
    <source>
        <dbReference type="ARBA" id="ARBA00022722"/>
    </source>
</evidence>
<evidence type="ECO:0000256" key="4">
    <source>
        <dbReference type="ARBA" id="ARBA00008545"/>
    </source>
</evidence>
<dbReference type="PROSITE" id="PS52020">
    <property type="entry name" value="CRESS_DNA_REP"/>
    <property type="match status" value="1"/>
</dbReference>
<sequence length="278" mass="32499">MNNTLRRFTFTLFNYTPEDEAKIKEFIISHCKYGVFGKELCPETKKPHLQGFGNLVKPTKFKTVKASIHPSVHLEQAKGTDEENREYCTKDGDFFEHGQPSRAGARTDMQSLCDCIIAGETSYDTLCRSFGPLVCRYSRGVRDFIRTIHCPPHRNFKTNVHYFYGLPGVGKSRTAREEAEQAGGEIFYKSRGEWWDGYFNQPNVIIDDFYGWIKYDELLKICDRYPYQVPVKGGFERFVAKNIWITSERSIEDLYHFTMYNPESIRRRCTTIRHFPKN</sequence>
<comment type="cofactor">
    <cofactor evidence="1">
        <name>Mn(2+)</name>
        <dbReference type="ChEBI" id="CHEBI:29035"/>
    </cofactor>
</comment>
<evidence type="ECO:0000256" key="19">
    <source>
        <dbReference type="ARBA" id="ARBA00023268"/>
    </source>
</evidence>
<dbReference type="GO" id="GO:0003724">
    <property type="term" value="F:RNA helicase activity"/>
    <property type="evidence" value="ECO:0007669"/>
    <property type="project" value="InterPro"/>
</dbReference>
<evidence type="ECO:0000256" key="17">
    <source>
        <dbReference type="ARBA" id="ARBA00023124"/>
    </source>
</evidence>
<comment type="catalytic activity">
    <reaction evidence="22">
        <text>ATP + H2O = ADP + phosphate + H(+)</text>
        <dbReference type="Rhea" id="RHEA:13065"/>
        <dbReference type="ChEBI" id="CHEBI:15377"/>
        <dbReference type="ChEBI" id="CHEBI:15378"/>
        <dbReference type="ChEBI" id="CHEBI:30616"/>
        <dbReference type="ChEBI" id="CHEBI:43474"/>
        <dbReference type="ChEBI" id="CHEBI:456216"/>
    </reaction>
</comment>
<dbReference type="GO" id="GO:0016779">
    <property type="term" value="F:nucleotidyltransferase activity"/>
    <property type="evidence" value="ECO:0007669"/>
    <property type="project" value="UniProtKB-KW"/>
</dbReference>
<keyword evidence="9" id="KW-0235">DNA replication</keyword>
<dbReference type="InterPro" id="IPR049912">
    <property type="entry name" value="CRESS_DNA_REP"/>
</dbReference>
<evidence type="ECO:0000256" key="5">
    <source>
        <dbReference type="ARBA" id="ARBA00014531"/>
    </source>
</evidence>
<keyword evidence="15" id="KW-0347">Helicase</keyword>
<dbReference type="GO" id="GO:0003723">
    <property type="term" value="F:RNA binding"/>
    <property type="evidence" value="ECO:0007669"/>
    <property type="project" value="InterPro"/>
</dbReference>
<proteinExistence type="inferred from homology"/>
<keyword evidence="19" id="KW-0511">Multifunctional enzyme</keyword>
<dbReference type="GO" id="GO:0003677">
    <property type="term" value="F:DNA binding"/>
    <property type="evidence" value="ECO:0007669"/>
    <property type="project" value="UniProtKB-KW"/>
</dbReference>
<dbReference type="GO" id="GO:0046872">
    <property type="term" value="F:metal ion binding"/>
    <property type="evidence" value="ECO:0007669"/>
    <property type="project" value="UniProtKB-KW"/>
</dbReference>
<keyword evidence="14" id="KW-0378">Hydrolase</keyword>
<keyword evidence="17" id="KW-0190">Covalent protein-DNA linkage</keyword>
<dbReference type="GO" id="GO:0042025">
    <property type="term" value="C:host cell nucleus"/>
    <property type="evidence" value="ECO:0007669"/>
    <property type="project" value="UniProtKB-SubCell"/>
</dbReference>
<organism evidence="24">
    <name type="scientific">Peromfec virus RodF5_43</name>
    <dbReference type="NCBI Taxonomy" id="2929286"/>
    <lineage>
        <taxon>Viruses</taxon>
        <taxon>Monodnaviria</taxon>
        <taxon>Shotokuvirae</taxon>
        <taxon>Cressdnaviricota</taxon>
        <taxon>Arfiviricetes</taxon>
        <taxon>Cirlivirales</taxon>
        <taxon>Circoviridae</taxon>
        <taxon>Cyclovirus</taxon>
    </lineage>
</organism>
<evidence type="ECO:0000256" key="3">
    <source>
        <dbReference type="ARBA" id="ARBA00004147"/>
    </source>
</evidence>
<keyword evidence="12" id="KW-0547">Nucleotide-binding</keyword>
<dbReference type="SUPFAM" id="SSF52540">
    <property type="entry name" value="P-loop containing nucleoside triphosphate hydrolases"/>
    <property type="match status" value="1"/>
</dbReference>
<comment type="subcellular location">
    <subcellularLocation>
        <location evidence="3">Host nucleus</location>
    </subcellularLocation>
</comment>
<evidence type="ECO:0000256" key="2">
    <source>
        <dbReference type="ARBA" id="ARBA00001946"/>
    </source>
</evidence>
<name>A0A976N2T3_9CIRC</name>
<evidence type="ECO:0000256" key="16">
    <source>
        <dbReference type="ARBA" id="ARBA00022840"/>
    </source>
</evidence>
<dbReference type="GO" id="GO:0016787">
    <property type="term" value="F:hydrolase activity"/>
    <property type="evidence" value="ECO:0007669"/>
    <property type="project" value="UniProtKB-KW"/>
</dbReference>
<comment type="similarity">
    <text evidence="4">Belongs to the nanoviruses/circoviruses replication-associated protein family.</text>
</comment>
<evidence type="ECO:0000256" key="1">
    <source>
        <dbReference type="ARBA" id="ARBA00001936"/>
    </source>
</evidence>
<feature type="domain" description="CRESS-DNA virus Rep endonuclease" evidence="23">
    <location>
        <begin position="2"/>
        <end position="100"/>
    </location>
</feature>
<evidence type="ECO:0000256" key="20">
    <source>
        <dbReference type="ARBA" id="ARBA00030754"/>
    </source>
</evidence>
<evidence type="ECO:0000256" key="13">
    <source>
        <dbReference type="ARBA" id="ARBA00022759"/>
    </source>
</evidence>
<dbReference type="InterPro" id="IPR000605">
    <property type="entry name" value="Helicase_SF3_ssDNA/RNA_vir"/>
</dbReference>
<evidence type="ECO:0000256" key="21">
    <source>
        <dbReference type="ARBA" id="ARBA00032243"/>
    </source>
</evidence>
<keyword evidence="7" id="KW-0808">Transferase</keyword>
<evidence type="ECO:0000313" key="24">
    <source>
        <dbReference type="EMBL" id="UPW41814.1"/>
    </source>
</evidence>